<keyword evidence="1" id="KW-0472">Membrane</keyword>
<dbReference type="Proteomes" id="UP001139353">
    <property type="component" value="Unassembled WGS sequence"/>
</dbReference>
<reference evidence="2" key="1">
    <citation type="submission" date="2021-11" db="EMBL/GenBank/DDBJ databases">
        <title>BS-T2-15 a new species belonging to the Comamonadaceae family isolated from the soil of a French oak forest.</title>
        <authorList>
            <person name="Mieszkin S."/>
            <person name="Alain K."/>
        </authorList>
    </citation>
    <scope>NUCLEOTIDE SEQUENCE</scope>
    <source>
        <strain evidence="2">BS-T2-15</strain>
    </source>
</reference>
<sequence>MRASWSLWGWPLAIAILSGAGLVGGLLGDGGWDWLTWVGLGMPCVVAIWFGLRGRSSR</sequence>
<proteinExistence type="predicted"/>
<dbReference type="EMBL" id="JAJLJH010000001">
    <property type="protein sequence ID" value="MCK9684830.1"/>
    <property type="molecule type" value="Genomic_DNA"/>
</dbReference>
<feature type="transmembrane region" description="Helical" evidence="1">
    <location>
        <begin position="34"/>
        <end position="52"/>
    </location>
</feature>
<keyword evidence="1" id="KW-0812">Transmembrane</keyword>
<gene>
    <name evidence="2" type="ORF">LPC04_03820</name>
</gene>
<keyword evidence="1" id="KW-1133">Transmembrane helix</keyword>
<evidence type="ECO:0000313" key="3">
    <source>
        <dbReference type="Proteomes" id="UP001139353"/>
    </source>
</evidence>
<name>A0A9X2C1D1_9BURK</name>
<evidence type="ECO:0008006" key="4">
    <source>
        <dbReference type="Google" id="ProtNLM"/>
    </source>
</evidence>
<keyword evidence="3" id="KW-1185">Reference proteome</keyword>
<evidence type="ECO:0000313" key="2">
    <source>
        <dbReference type="EMBL" id="MCK9684830.1"/>
    </source>
</evidence>
<evidence type="ECO:0000256" key="1">
    <source>
        <dbReference type="SAM" id="Phobius"/>
    </source>
</evidence>
<dbReference type="AlphaFoldDB" id="A0A9X2C1D1"/>
<comment type="caution">
    <text evidence="2">The sequence shown here is derived from an EMBL/GenBank/DDBJ whole genome shotgun (WGS) entry which is preliminary data.</text>
</comment>
<protein>
    <recommendedName>
        <fullName evidence="4">DUF4175 domain-containing protein</fullName>
    </recommendedName>
</protein>
<dbReference type="RefSeq" id="WP_275680852.1">
    <property type="nucleotide sequence ID" value="NZ_JAJLJH010000001.1"/>
</dbReference>
<organism evidence="2 3">
    <name type="scientific">Scleromatobacter humisilvae</name>
    <dbReference type="NCBI Taxonomy" id="2897159"/>
    <lineage>
        <taxon>Bacteria</taxon>
        <taxon>Pseudomonadati</taxon>
        <taxon>Pseudomonadota</taxon>
        <taxon>Betaproteobacteria</taxon>
        <taxon>Burkholderiales</taxon>
        <taxon>Sphaerotilaceae</taxon>
        <taxon>Scleromatobacter</taxon>
    </lineage>
</organism>
<accession>A0A9X2C1D1</accession>
<feature type="transmembrane region" description="Helical" evidence="1">
    <location>
        <begin position="7"/>
        <end position="28"/>
    </location>
</feature>